<dbReference type="SUPFAM" id="SSF53474">
    <property type="entry name" value="alpha/beta-Hydrolases"/>
    <property type="match status" value="1"/>
</dbReference>
<keyword evidence="3" id="KW-1185">Reference proteome</keyword>
<dbReference type="Pfam" id="PF00756">
    <property type="entry name" value="Esterase"/>
    <property type="match status" value="1"/>
</dbReference>
<dbReference type="PANTHER" id="PTHR48098:SF1">
    <property type="entry name" value="DIACYLGLYCEROL ACYLTRANSFERASE_MYCOLYLTRANSFERASE AG85A"/>
    <property type="match status" value="1"/>
</dbReference>
<dbReference type="PANTHER" id="PTHR48098">
    <property type="entry name" value="ENTEROCHELIN ESTERASE-RELATED"/>
    <property type="match status" value="1"/>
</dbReference>
<keyword evidence="1" id="KW-0812">Transmembrane</keyword>
<comment type="caution">
    <text evidence="2">The sequence shown here is derived from an EMBL/GenBank/DDBJ whole genome shotgun (WGS) entry which is preliminary data.</text>
</comment>
<dbReference type="AlphaFoldDB" id="A0A4Q7UVQ9"/>
<dbReference type="GO" id="GO:0016787">
    <property type="term" value="F:hydrolase activity"/>
    <property type="evidence" value="ECO:0007669"/>
    <property type="project" value="UniProtKB-KW"/>
</dbReference>
<accession>A0A4Q7UVQ9</accession>
<evidence type="ECO:0000313" key="2">
    <source>
        <dbReference type="EMBL" id="RZT85855.1"/>
    </source>
</evidence>
<reference evidence="2 3" key="1">
    <citation type="submission" date="2019-02" db="EMBL/GenBank/DDBJ databases">
        <title>Sequencing the genomes of 1000 actinobacteria strains.</title>
        <authorList>
            <person name="Klenk H.-P."/>
        </authorList>
    </citation>
    <scope>NUCLEOTIDE SEQUENCE [LARGE SCALE GENOMIC DNA]</scope>
    <source>
        <strain evidence="2 3">DSM 45779</strain>
    </source>
</reference>
<dbReference type="InterPro" id="IPR050583">
    <property type="entry name" value="Mycobacterial_A85_antigen"/>
</dbReference>
<protein>
    <submittedName>
        <fullName evidence="2">S-formylglutathione hydrolase FrmB</fullName>
    </submittedName>
</protein>
<keyword evidence="1" id="KW-0472">Membrane</keyword>
<keyword evidence="2" id="KW-0378">Hydrolase</keyword>
<evidence type="ECO:0000313" key="3">
    <source>
        <dbReference type="Proteomes" id="UP000291591"/>
    </source>
</evidence>
<keyword evidence="1" id="KW-1133">Transmembrane helix</keyword>
<dbReference type="GO" id="GO:0016747">
    <property type="term" value="F:acyltransferase activity, transferring groups other than amino-acyl groups"/>
    <property type="evidence" value="ECO:0007669"/>
    <property type="project" value="TreeGrafter"/>
</dbReference>
<feature type="transmembrane region" description="Helical" evidence="1">
    <location>
        <begin position="35"/>
        <end position="57"/>
    </location>
</feature>
<dbReference type="EMBL" id="SHKL01000001">
    <property type="protein sequence ID" value="RZT85855.1"/>
    <property type="molecule type" value="Genomic_DNA"/>
</dbReference>
<gene>
    <name evidence="2" type="ORF">EV383_2742</name>
</gene>
<feature type="transmembrane region" description="Helical" evidence="1">
    <location>
        <begin position="6"/>
        <end position="28"/>
    </location>
</feature>
<proteinExistence type="predicted"/>
<sequence>MNTPVTTPTFLVMLAVASLLFLAGVLVLRRGRGRFVVVLATVPLLVVNAAAATNAYYDYFRTLGAVVGAEPADEVALARLLRRTDRPDQGVFAPVTIPAGRTGFAARQALVWVPPAWFARPRPPLPVIVLLHGTPGSPQDWTDGGMADETADAYAAAHGGRAPILVMPDINGTLDADTECVDGPAGRVETYLTVDLLEFVRSTFRTERPGPGWAVAGLSEGGSCAAMLALRHPGLFSTFGDYSGLTGPRLGETNDDTASTVSGLFGGSAQEFAAHEPADLLTTRRYPRTGGWFEVGSADAQPLAAVQKLVPLSRSAGIETCEVVIPGGGHTFDVFSQAFADSLPWIAHRQGLDPGTDVRCPAG</sequence>
<dbReference type="Gene3D" id="3.40.50.1820">
    <property type="entry name" value="alpha/beta hydrolase"/>
    <property type="match status" value="1"/>
</dbReference>
<name>A0A4Q7UVQ9_PSEST</name>
<organism evidence="2 3">
    <name type="scientific">Pseudonocardia sediminis</name>
    <dbReference type="NCBI Taxonomy" id="1397368"/>
    <lineage>
        <taxon>Bacteria</taxon>
        <taxon>Bacillati</taxon>
        <taxon>Actinomycetota</taxon>
        <taxon>Actinomycetes</taxon>
        <taxon>Pseudonocardiales</taxon>
        <taxon>Pseudonocardiaceae</taxon>
        <taxon>Pseudonocardia</taxon>
    </lineage>
</organism>
<dbReference type="RefSeq" id="WP_242623081.1">
    <property type="nucleotide sequence ID" value="NZ_SHKL01000001.1"/>
</dbReference>
<dbReference type="Proteomes" id="UP000291591">
    <property type="component" value="Unassembled WGS sequence"/>
</dbReference>
<dbReference type="InterPro" id="IPR000801">
    <property type="entry name" value="Esterase-like"/>
</dbReference>
<dbReference type="InterPro" id="IPR029058">
    <property type="entry name" value="AB_hydrolase_fold"/>
</dbReference>
<evidence type="ECO:0000256" key="1">
    <source>
        <dbReference type="SAM" id="Phobius"/>
    </source>
</evidence>